<keyword evidence="5" id="KW-1185">Reference proteome</keyword>
<feature type="region of interest" description="Disordered" evidence="1">
    <location>
        <begin position="26"/>
        <end position="61"/>
    </location>
</feature>
<keyword evidence="2" id="KW-1133">Transmembrane helix</keyword>
<evidence type="ECO:0000256" key="1">
    <source>
        <dbReference type="SAM" id="MobiDB-lite"/>
    </source>
</evidence>
<dbReference type="AlphaFoldDB" id="A0A8W8K3Q5"/>
<proteinExistence type="predicted"/>
<feature type="compositionally biased region" description="Low complexity" evidence="1">
    <location>
        <begin position="295"/>
        <end position="314"/>
    </location>
</feature>
<feature type="region of interest" description="Disordered" evidence="1">
    <location>
        <begin position="285"/>
        <end position="314"/>
    </location>
</feature>
<evidence type="ECO:0000313" key="5">
    <source>
        <dbReference type="Proteomes" id="UP000005408"/>
    </source>
</evidence>
<feature type="domain" description="Chitin-binding type-4" evidence="3">
    <location>
        <begin position="88"/>
        <end position="280"/>
    </location>
</feature>
<keyword evidence="2" id="KW-0812">Transmembrane</keyword>
<organism evidence="4 5">
    <name type="scientific">Magallana gigas</name>
    <name type="common">Pacific oyster</name>
    <name type="synonym">Crassostrea gigas</name>
    <dbReference type="NCBI Taxonomy" id="29159"/>
    <lineage>
        <taxon>Eukaryota</taxon>
        <taxon>Metazoa</taxon>
        <taxon>Spiralia</taxon>
        <taxon>Lophotrochozoa</taxon>
        <taxon>Mollusca</taxon>
        <taxon>Bivalvia</taxon>
        <taxon>Autobranchia</taxon>
        <taxon>Pteriomorphia</taxon>
        <taxon>Ostreida</taxon>
        <taxon>Ostreoidea</taxon>
        <taxon>Ostreidae</taxon>
        <taxon>Magallana</taxon>
    </lineage>
</organism>
<feature type="transmembrane region" description="Helical" evidence="2">
    <location>
        <begin position="68"/>
        <end position="85"/>
    </location>
</feature>
<evidence type="ECO:0000256" key="2">
    <source>
        <dbReference type="SAM" id="Phobius"/>
    </source>
</evidence>
<dbReference type="Pfam" id="PF03067">
    <property type="entry name" value="LPMO_10"/>
    <property type="match status" value="1"/>
</dbReference>
<keyword evidence="2" id="KW-0472">Membrane</keyword>
<accession>A0A8W8K3Q5</accession>
<sequence length="448" mass="48961">MASKTADNDDDICEVKKVKKLETRLQDKVEAAVRDTGPPQAEPEEPEVQTTGPSHVPDNKKRERMRMASLRLIFCFVVMTLIGDTDAHGRLMKPCQRGSLWRCYDQNQFASNFDDMGNFCGGTQVQWNRNGGKCGVCGDAYDSSFKRHEVGGPFATGFITETYSQGQQIDVMVQLTAAHLGKFIFRVCKQVDETKEVTQECLDQNQLKAIENGVAKDYYESRETGAAKVNLKVQLPPDMVCDHCVFQWWYKTGNSWGQFPGQPGCKGCGPQETFVNCADIKITPSDGNPQPATKAPVTMQPTTQAPATGQPATQAPATWQPATQAPATWQPVTQAPATWRPVTQAPVTQAPRTTPRVSPGGMVTSCTAGQYLSCTAAGVFAGNRGYDTWCDQYCRANSPNCKPLFCSCTCKYSRSSGSGLCLLGPTLCNFLRQNSAYADAVKLVCDCN</sequence>
<evidence type="ECO:0000313" key="4">
    <source>
        <dbReference type="EnsemblMetazoa" id="G22296.1:cds"/>
    </source>
</evidence>
<dbReference type="Proteomes" id="UP000005408">
    <property type="component" value="Unassembled WGS sequence"/>
</dbReference>
<dbReference type="EnsemblMetazoa" id="G22296.1">
    <property type="protein sequence ID" value="G22296.1:cds"/>
    <property type="gene ID" value="G22296"/>
</dbReference>
<evidence type="ECO:0000259" key="3">
    <source>
        <dbReference type="Pfam" id="PF03067"/>
    </source>
</evidence>
<reference evidence="4" key="1">
    <citation type="submission" date="2022-08" db="UniProtKB">
        <authorList>
            <consortium name="EnsemblMetazoa"/>
        </authorList>
    </citation>
    <scope>IDENTIFICATION</scope>
    <source>
        <strain evidence="4">05x7-T-G4-1.051#20</strain>
    </source>
</reference>
<name>A0A8W8K3Q5_MAGGI</name>
<dbReference type="InterPro" id="IPR004302">
    <property type="entry name" value="Cellulose/chitin-bd_N"/>
</dbReference>
<protein>
    <recommendedName>
        <fullName evidence="3">Chitin-binding type-4 domain-containing protein</fullName>
    </recommendedName>
</protein>